<dbReference type="SUPFAM" id="SSF50353">
    <property type="entry name" value="Cytokine"/>
    <property type="match status" value="1"/>
</dbReference>
<dbReference type="InterPro" id="IPR002209">
    <property type="entry name" value="Fibroblast_GF_fam"/>
</dbReference>
<evidence type="ECO:0000313" key="19">
    <source>
        <dbReference type="RefSeq" id="XP_014382686.1"/>
    </source>
</evidence>
<feature type="domain" description="DTW" evidence="17">
    <location>
        <begin position="254"/>
        <end position="485"/>
    </location>
</feature>
<evidence type="ECO:0000256" key="4">
    <source>
        <dbReference type="ARBA" id="ARBA00022473"/>
    </source>
</evidence>
<keyword evidence="16" id="KW-0472">Membrane</keyword>
<evidence type="ECO:0000256" key="3">
    <source>
        <dbReference type="ARBA" id="ARBA00012386"/>
    </source>
</evidence>
<reference evidence="19" key="1">
    <citation type="submission" date="2025-08" db="UniProtKB">
        <authorList>
            <consortium name="RefSeq"/>
        </authorList>
    </citation>
    <scope>IDENTIFICATION</scope>
</reference>
<dbReference type="InParanoid" id="A0A1U8DQR3"/>
<dbReference type="RefSeq" id="XP_014382686.1">
    <property type="nucleotide sequence ID" value="XM_014527200.2"/>
</dbReference>
<comment type="similarity">
    <text evidence="2">Belongs to the heparin-binding growth factors family.</text>
</comment>
<dbReference type="GO" id="GO:0005634">
    <property type="term" value="C:nucleus"/>
    <property type="evidence" value="ECO:0007669"/>
    <property type="project" value="UniProtKB-SubCell"/>
</dbReference>
<evidence type="ECO:0000256" key="7">
    <source>
        <dbReference type="ARBA" id="ARBA00022694"/>
    </source>
</evidence>
<dbReference type="GO" id="GO:0008083">
    <property type="term" value="F:growth factor activity"/>
    <property type="evidence" value="ECO:0007669"/>
    <property type="project" value="InterPro"/>
</dbReference>
<keyword evidence="9" id="KW-0539">Nucleus</keyword>
<dbReference type="Proteomes" id="UP000189705">
    <property type="component" value="Unplaced"/>
</dbReference>
<dbReference type="PROSITE" id="PS51257">
    <property type="entry name" value="PROKAR_LIPOPROTEIN"/>
    <property type="match status" value="1"/>
</dbReference>
<dbReference type="InterPro" id="IPR008996">
    <property type="entry name" value="IL1/FGF"/>
</dbReference>
<keyword evidence="10" id="KW-0497">Mitogen</keyword>
<dbReference type="GO" id="GO:0051781">
    <property type="term" value="P:positive regulation of cell division"/>
    <property type="evidence" value="ECO:0007669"/>
    <property type="project" value="UniProtKB-KW"/>
</dbReference>
<evidence type="ECO:0000256" key="8">
    <source>
        <dbReference type="ARBA" id="ARBA00022782"/>
    </source>
</evidence>
<proteinExistence type="inferred from homology"/>
<accession>A0A1U8DQR3</accession>
<keyword evidence="8" id="KW-0221">Differentiation</keyword>
<sequence>MHKWILTWILPILLYRLYFYIIFLMGTISLACNDMTPEQMATNVNCSSPERHTRSYDYMEGGDVRVRRLFCRTQWYMRIDERGKIKGTREANNNYSILEIRTVAVGIVAIKGVESEYFLAMNKSGKLYGKKVCNEDCNFIELIEENHYNTYASAKWTHKGNEMFITLNHKGIPIKGTGYHLFEPKMSLNSPTLLNQESHRGFKKKIECLKNPESQTTSSLQDNPLQNLQIASHEVLEKAQKSGRSKCPKCGSSRMFYCYSCYVPVETVPTKQIPVVKLPLKIDIIKHPNENDGKSTAVHAKLLAAEDVMIYTYPCIPEYEEKRHEMVLIFPGPNSISLKDLGLHLQRNTKKNVRGEDDDSTAEPLLKQARIESEQQNINECKANKSEGTGLKKIIFIDSTWNQTNKIITDERLQGLLQIELKTRKTCFWRHQKGKPDTYLSTIEAIYYFLVDYHQEVLKEKYKGQYDNLLFFYSFMYTLIKNARSSTRKE</sequence>
<dbReference type="Gene3D" id="2.80.10.50">
    <property type="match status" value="1"/>
</dbReference>
<evidence type="ECO:0000256" key="1">
    <source>
        <dbReference type="ARBA" id="ARBA00004123"/>
    </source>
</evidence>
<organism evidence="18 19">
    <name type="scientific">Alligator sinensis</name>
    <name type="common">Chinese alligator</name>
    <dbReference type="NCBI Taxonomy" id="38654"/>
    <lineage>
        <taxon>Eukaryota</taxon>
        <taxon>Metazoa</taxon>
        <taxon>Chordata</taxon>
        <taxon>Craniata</taxon>
        <taxon>Vertebrata</taxon>
        <taxon>Euteleostomi</taxon>
        <taxon>Archelosauria</taxon>
        <taxon>Archosauria</taxon>
        <taxon>Crocodylia</taxon>
        <taxon>Alligatoridae</taxon>
        <taxon>Alligatorinae</taxon>
        <taxon>Alligator</taxon>
    </lineage>
</organism>
<keyword evidence="7" id="KW-0819">tRNA processing</keyword>
<keyword evidence="4" id="KW-0217">Developmental protein</keyword>
<keyword evidence="6" id="KW-0949">S-adenosyl-L-methionine</keyword>
<dbReference type="STRING" id="38654.A0A1U8DQR3"/>
<comment type="function">
    <text evidence="11">Catalyzes the formation of 3-(3-amino-3-carboxypropyl)uridine (acp3U) at position 20 in the D-loop of several cytoplasmic tRNAs (acp3U(20)).</text>
</comment>
<dbReference type="InterPro" id="IPR051521">
    <property type="entry name" value="tRNA_Mod/Golgi_Maint"/>
</dbReference>
<comment type="subcellular location">
    <subcellularLocation>
        <location evidence="1">Nucleus</location>
    </subcellularLocation>
</comment>
<dbReference type="InterPro" id="IPR005636">
    <property type="entry name" value="DTW"/>
</dbReference>
<dbReference type="PRINTS" id="PR00262">
    <property type="entry name" value="IL1HBGF"/>
</dbReference>
<evidence type="ECO:0000313" key="18">
    <source>
        <dbReference type="Proteomes" id="UP000189705"/>
    </source>
</evidence>
<evidence type="ECO:0000256" key="13">
    <source>
        <dbReference type="ARBA" id="ARBA00039242"/>
    </source>
</evidence>
<evidence type="ECO:0000256" key="5">
    <source>
        <dbReference type="ARBA" id="ARBA00022679"/>
    </source>
</evidence>
<keyword evidence="16" id="KW-1133">Transmembrane helix</keyword>
<dbReference type="PANTHER" id="PTHR15627:SF8">
    <property type="entry name" value="TRNA-URIDINE AMINOCARBOXYPROPYLTRANSFERASE 1"/>
    <property type="match status" value="1"/>
</dbReference>
<evidence type="ECO:0000259" key="17">
    <source>
        <dbReference type="SMART" id="SM01144"/>
    </source>
</evidence>
<dbReference type="PRINTS" id="PR00263">
    <property type="entry name" value="HBGFFGF"/>
</dbReference>
<gene>
    <name evidence="19" type="primary">LOC102383676</name>
</gene>
<dbReference type="Pfam" id="PF03942">
    <property type="entry name" value="DTW"/>
    <property type="match status" value="1"/>
</dbReference>
<dbReference type="SMART" id="SM01144">
    <property type="entry name" value="DTW"/>
    <property type="match status" value="1"/>
</dbReference>
<evidence type="ECO:0000256" key="9">
    <source>
        <dbReference type="ARBA" id="ARBA00023242"/>
    </source>
</evidence>
<evidence type="ECO:0000256" key="16">
    <source>
        <dbReference type="SAM" id="Phobius"/>
    </source>
</evidence>
<comment type="catalytic activity">
    <reaction evidence="15">
        <text>a uridine in tRNA + S-adenosyl-L-methionine = a 3-[(3S)-3-amino-3-carboxypropyl]uridine in tRNA + S-methyl-5'-thioadenosine + H(+)</text>
        <dbReference type="Rhea" id="RHEA:62432"/>
        <dbReference type="Rhea" id="RHEA-COMP:13339"/>
        <dbReference type="Rhea" id="RHEA-COMP:16092"/>
        <dbReference type="ChEBI" id="CHEBI:15378"/>
        <dbReference type="ChEBI" id="CHEBI:17509"/>
        <dbReference type="ChEBI" id="CHEBI:59789"/>
        <dbReference type="ChEBI" id="CHEBI:65315"/>
        <dbReference type="ChEBI" id="CHEBI:82930"/>
        <dbReference type="EC" id="2.5.1.25"/>
    </reaction>
</comment>
<dbReference type="SMART" id="SM00442">
    <property type="entry name" value="FGF"/>
    <property type="match status" value="1"/>
</dbReference>
<evidence type="ECO:0000256" key="11">
    <source>
        <dbReference type="ARBA" id="ARBA00037050"/>
    </source>
</evidence>
<evidence type="ECO:0000256" key="2">
    <source>
        <dbReference type="ARBA" id="ARBA00007936"/>
    </source>
</evidence>
<evidence type="ECO:0000256" key="12">
    <source>
        <dbReference type="ARBA" id="ARBA00038290"/>
    </source>
</evidence>
<dbReference type="Pfam" id="PF00167">
    <property type="entry name" value="FGF"/>
    <property type="match status" value="1"/>
</dbReference>
<dbReference type="GeneID" id="102383676"/>
<evidence type="ECO:0000256" key="6">
    <source>
        <dbReference type="ARBA" id="ARBA00022691"/>
    </source>
</evidence>
<dbReference type="GO" id="GO:0006400">
    <property type="term" value="P:tRNA modification"/>
    <property type="evidence" value="ECO:0007669"/>
    <property type="project" value="TreeGrafter"/>
</dbReference>
<dbReference type="PROSITE" id="PS00247">
    <property type="entry name" value="HBGF_FGF"/>
    <property type="match status" value="1"/>
</dbReference>
<keyword evidence="16" id="KW-0812">Transmembrane</keyword>
<evidence type="ECO:0000256" key="14">
    <source>
        <dbReference type="ARBA" id="ARBA00042508"/>
    </source>
</evidence>
<dbReference type="FunCoup" id="A0A1U8DQR3">
    <property type="interactions" value="415"/>
</dbReference>
<dbReference type="GO" id="GO:0016432">
    <property type="term" value="F:tRNA-uridine aminocarboxypropyltransferase activity"/>
    <property type="evidence" value="ECO:0007669"/>
    <property type="project" value="UniProtKB-EC"/>
</dbReference>
<dbReference type="PANTHER" id="PTHR15627">
    <property type="entry name" value="NATURAL KILLER CELL-SPECIFIC ANTIGEN KLIP1"/>
    <property type="match status" value="1"/>
</dbReference>
<evidence type="ECO:0000256" key="10">
    <source>
        <dbReference type="ARBA" id="ARBA00023246"/>
    </source>
</evidence>
<dbReference type="GO" id="GO:0030154">
    <property type="term" value="P:cell differentiation"/>
    <property type="evidence" value="ECO:0007669"/>
    <property type="project" value="UniProtKB-KW"/>
</dbReference>
<dbReference type="CDD" id="cd23319">
    <property type="entry name" value="beta-trefoil_FGF7"/>
    <property type="match status" value="1"/>
</dbReference>
<keyword evidence="5" id="KW-0808">Transferase</keyword>
<dbReference type="AlphaFoldDB" id="A0A1U8DQR3"/>
<dbReference type="OrthoDB" id="5987799at2759"/>
<feature type="transmembrane region" description="Helical" evidence="16">
    <location>
        <begin position="12"/>
        <end position="31"/>
    </location>
</feature>
<protein>
    <recommendedName>
        <fullName evidence="13">tRNA-uridine aminocarboxypropyltransferase 1</fullName>
        <ecNumber evidence="3">2.5.1.25</ecNumber>
    </recommendedName>
    <alternativeName>
        <fullName evidence="14">DTW domain-containing protein 1</fullName>
    </alternativeName>
</protein>
<comment type="similarity">
    <text evidence="12">Belongs to the TDD superfamily. DTWD1 family.</text>
</comment>
<keyword evidence="18" id="KW-1185">Reference proteome</keyword>
<name>A0A1U8DQR3_ALLSI</name>
<evidence type="ECO:0000256" key="15">
    <source>
        <dbReference type="ARBA" id="ARBA00048718"/>
    </source>
</evidence>
<dbReference type="EC" id="2.5.1.25" evidence="3"/>